<dbReference type="Proteomes" id="UP000037035">
    <property type="component" value="Unassembled WGS sequence"/>
</dbReference>
<sequence length="371" mass="42315">MICLSVPVAHPLCIIRPNRAYIKNKGIVLESNLVFPSRHLTCFDIKFCMVSLLNIKYNPIKTLLPPAITSNQVFTLFVGWFNPLSNKMNGKQVLLGVLTLTFPSRHQIQTSIYLCHWNYPSSKSTRSNHTQACFRAASSAVEWNDMINSNHPVFKTNCMSQHSIVHLLSSKLSIQQLFLGTSTRLYTLVRNKTQNIFLPLFFFFLLSFFDDKLIFILSVSIFKSPRVCFLLPLFFLSSSSSLLIFCFFYENDIDITTHQFPNSQNVIANLVALLGDMVAVEILPFELVQKMKKRRDELDFQQPPSTQTCRMKENFDDELFIGVFWSKSERNDVAEIFIGNIICIHAGGIRKGTPVGDQLKLVVLVNHCKIG</sequence>
<evidence type="ECO:0000256" key="1">
    <source>
        <dbReference type="SAM" id="Phobius"/>
    </source>
</evidence>
<keyword evidence="1" id="KW-1133">Transmembrane helix</keyword>
<feature type="transmembrane region" description="Helical" evidence="1">
    <location>
        <begin position="196"/>
        <end position="217"/>
    </location>
</feature>
<organism evidence="2 3">
    <name type="scientific">Puccinia sorghi</name>
    <dbReference type="NCBI Taxonomy" id="27349"/>
    <lineage>
        <taxon>Eukaryota</taxon>
        <taxon>Fungi</taxon>
        <taxon>Dikarya</taxon>
        <taxon>Basidiomycota</taxon>
        <taxon>Pucciniomycotina</taxon>
        <taxon>Pucciniomycetes</taxon>
        <taxon>Pucciniales</taxon>
        <taxon>Pucciniaceae</taxon>
        <taxon>Puccinia</taxon>
    </lineage>
</organism>
<evidence type="ECO:0000313" key="2">
    <source>
        <dbReference type="EMBL" id="KNZ44069.1"/>
    </source>
</evidence>
<reference evidence="2 3" key="1">
    <citation type="submission" date="2015-08" db="EMBL/GenBank/DDBJ databases">
        <title>Next Generation Sequencing and Analysis of the Genome of Puccinia sorghi L Schw, the Causal Agent of Maize Common Rust.</title>
        <authorList>
            <person name="Rochi L."/>
            <person name="Burguener G."/>
            <person name="Darino M."/>
            <person name="Turjanski A."/>
            <person name="Kreff E."/>
            <person name="Dieguez M.J."/>
            <person name="Sacco F."/>
        </authorList>
    </citation>
    <scope>NUCLEOTIDE SEQUENCE [LARGE SCALE GENOMIC DNA]</scope>
    <source>
        <strain evidence="2 3">RO10H11247</strain>
    </source>
</reference>
<dbReference type="AlphaFoldDB" id="A0A0L6U6B3"/>
<name>A0A0L6U6B3_9BASI</name>
<gene>
    <name evidence="2" type="ORF">VP01_952g1</name>
</gene>
<proteinExistence type="predicted"/>
<dbReference type="OrthoDB" id="3253623at2759"/>
<feature type="transmembrane region" description="Helical" evidence="1">
    <location>
        <begin position="229"/>
        <end position="250"/>
    </location>
</feature>
<keyword evidence="1" id="KW-0812">Transmembrane</keyword>
<dbReference type="EMBL" id="LAVV01015192">
    <property type="protein sequence ID" value="KNZ44069.1"/>
    <property type="molecule type" value="Genomic_DNA"/>
</dbReference>
<feature type="transmembrane region" description="Helical" evidence="1">
    <location>
        <begin position="266"/>
        <end position="285"/>
    </location>
</feature>
<keyword evidence="3" id="KW-1185">Reference proteome</keyword>
<dbReference type="VEuPathDB" id="FungiDB:VP01_952g1"/>
<comment type="caution">
    <text evidence="2">The sequence shown here is derived from an EMBL/GenBank/DDBJ whole genome shotgun (WGS) entry which is preliminary data.</text>
</comment>
<accession>A0A0L6U6B3</accession>
<protein>
    <submittedName>
        <fullName evidence="2">Uncharacterized protein</fullName>
    </submittedName>
</protein>
<keyword evidence="1" id="KW-0472">Membrane</keyword>
<evidence type="ECO:0000313" key="3">
    <source>
        <dbReference type="Proteomes" id="UP000037035"/>
    </source>
</evidence>